<dbReference type="Proteomes" id="UP000006755">
    <property type="component" value="Unassembled WGS sequence"/>
</dbReference>
<evidence type="ECO:0008006" key="3">
    <source>
        <dbReference type="Google" id="ProtNLM"/>
    </source>
</evidence>
<gene>
    <name evidence="1" type="ORF">B3C1_07651</name>
</gene>
<accession>K2JIR9</accession>
<keyword evidence="2" id="KW-1185">Reference proteome</keyword>
<dbReference type="CDD" id="cd07178">
    <property type="entry name" value="terB_like_YebE"/>
    <property type="match status" value="1"/>
</dbReference>
<dbReference type="RefSeq" id="WP_008483994.1">
    <property type="nucleotide sequence ID" value="NZ_AMRI01000009.1"/>
</dbReference>
<evidence type="ECO:0000313" key="2">
    <source>
        <dbReference type="Proteomes" id="UP000006755"/>
    </source>
</evidence>
<dbReference type="Pfam" id="PF04391">
    <property type="entry name" value="DUF533"/>
    <property type="match status" value="1"/>
</dbReference>
<comment type="caution">
    <text evidence="1">The sequence shown here is derived from an EMBL/GenBank/DDBJ whole genome shotgun (WGS) entry which is preliminary data.</text>
</comment>
<dbReference type="InterPro" id="IPR007486">
    <property type="entry name" value="YebE"/>
</dbReference>
<dbReference type="SUPFAM" id="SSF158682">
    <property type="entry name" value="TerB-like"/>
    <property type="match status" value="1"/>
</dbReference>
<dbReference type="eggNOG" id="COG2979">
    <property type="taxonomic scope" value="Bacteria"/>
</dbReference>
<dbReference type="OrthoDB" id="5459344at2"/>
<reference evidence="1 2" key="1">
    <citation type="journal article" date="2012" name="J. Bacteriol.">
        <title>Genome Sequence of Gallaecimonas xiamenensis Type Strain 3-C-1.</title>
        <authorList>
            <person name="Lai Q."/>
            <person name="Wang L."/>
            <person name="Wang W."/>
            <person name="Shao Z."/>
        </authorList>
    </citation>
    <scope>NUCLEOTIDE SEQUENCE [LARGE SCALE GENOMIC DNA]</scope>
    <source>
        <strain evidence="1 2">3-C-1</strain>
    </source>
</reference>
<dbReference type="AlphaFoldDB" id="K2JIR9"/>
<evidence type="ECO:0000313" key="1">
    <source>
        <dbReference type="EMBL" id="EKE75133.1"/>
    </source>
</evidence>
<protein>
    <recommendedName>
        <fullName evidence="3">Inner membrane protein yebE</fullName>
    </recommendedName>
</protein>
<organism evidence="1 2">
    <name type="scientific">Gallaecimonas xiamenensis 3-C-1</name>
    <dbReference type="NCBI Taxonomy" id="745411"/>
    <lineage>
        <taxon>Bacteria</taxon>
        <taxon>Pseudomonadati</taxon>
        <taxon>Pseudomonadota</taxon>
        <taxon>Gammaproteobacteria</taxon>
        <taxon>Enterobacterales</taxon>
        <taxon>Gallaecimonadaceae</taxon>
        <taxon>Gallaecimonas</taxon>
    </lineage>
</organism>
<name>K2JIR9_9GAMM</name>
<sequence length="203" mass="22008">MNTKGLLDSLLSTGKAYLSKDKLTGDFGKGLLGGGALGLLLGSKKSRGKVAKYGSMAALGVLAYKVYSDWQQQKGQGPQVLSPEQLTPPQQQSQAKAMLVALIAAAKCDGHIDDRERQAIETELAKLEDDPALQQWLDEELRKPVDAAEVARLAYSTEMAAQLYLASLVMVDTQSSMERFYLDELARELKLPPALKAQLEAKA</sequence>
<dbReference type="STRING" id="745411.B3C1_07651"/>
<proteinExistence type="predicted"/>
<dbReference type="InterPro" id="IPR029024">
    <property type="entry name" value="TerB-like"/>
</dbReference>
<dbReference type="Gene3D" id="1.10.3680.10">
    <property type="entry name" value="TerB-like"/>
    <property type="match status" value="1"/>
</dbReference>
<dbReference type="EMBL" id="AMRI01000009">
    <property type="protein sequence ID" value="EKE75133.1"/>
    <property type="molecule type" value="Genomic_DNA"/>
</dbReference>